<sequence>MNTEIAEVHQCTEDIAALKLDVTQQEANDIFDNTKLQAKLDRWFEVRKKRLTASRMYESGCVINPNFPWPAASPDGIMLHDDVGYALIEISLNMVIWADITAPCDNKGQTGKKCCHGYSQVQGNLESENANAIKTILANEVEKFEPKLTGFSSDGSSVMTGKVGGVAALLRRDHPSMIRGRQIALLAEHFFPDDTEKAKLKVQWNGFKYHTHDILLPNMREEVRDGKARMTPTEWLLLQLLRSGGLRHFNPELINRLSGGMLKGLLHVGINGPEVDHSQPIIKKAVNTCLEKRPRRKIRNSKGKKQKCYSLCVNQCQCRDGSFTPCTEDIRAVLKEILVEEKFDGYSSDDDADNNSDCDSF</sequence>
<keyword evidence="2" id="KW-1185">Reference proteome</keyword>
<reference evidence="1" key="1">
    <citation type="submission" date="2022-11" db="EMBL/GenBank/DDBJ databases">
        <title>Centuries of genome instability and evolution in soft-shell clam transmissible cancer (bioRxiv).</title>
        <authorList>
            <person name="Hart S.F.M."/>
            <person name="Yonemitsu M.A."/>
            <person name="Giersch R.M."/>
            <person name="Beal B.F."/>
            <person name="Arriagada G."/>
            <person name="Davis B.W."/>
            <person name="Ostrander E.A."/>
            <person name="Goff S.P."/>
            <person name="Metzger M.J."/>
        </authorList>
    </citation>
    <scope>NUCLEOTIDE SEQUENCE</scope>
    <source>
        <strain evidence="1">MELC-2E11</strain>
        <tissue evidence="1">Siphon/mantle</tissue>
    </source>
</reference>
<evidence type="ECO:0000313" key="2">
    <source>
        <dbReference type="Proteomes" id="UP001164746"/>
    </source>
</evidence>
<gene>
    <name evidence="1" type="ORF">MAR_016566</name>
</gene>
<name>A0ABY7FM04_MYAAR</name>
<organism evidence="1 2">
    <name type="scientific">Mya arenaria</name>
    <name type="common">Soft-shell clam</name>
    <dbReference type="NCBI Taxonomy" id="6604"/>
    <lineage>
        <taxon>Eukaryota</taxon>
        <taxon>Metazoa</taxon>
        <taxon>Spiralia</taxon>
        <taxon>Lophotrochozoa</taxon>
        <taxon>Mollusca</taxon>
        <taxon>Bivalvia</taxon>
        <taxon>Autobranchia</taxon>
        <taxon>Heteroconchia</taxon>
        <taxon>Euheterodonta</taxon>
        <taxon>Imparidentia</taxon>
        <taxon>Neoheterodontei</taxon>
        <taxon>Myida</taxon>
        <taxon>Myoidea</taxon>
        <taxon>Myidae</taxon>
        <taxon>Mya</taxon>
    </lineage>
</organism>
<evidence type="ECO:0008006" key="3">
    <source>
        <dbReference type="Google" id="ProtNLM"/>
    </source>
</evidence>
<protein>
    <recommendedName>
        <fullName evidence="3">DUF4371 domain-containing protein</fullName>
    </recommendedName>
</protein>
<proteinExistence type="predicted"/>
<dbReference type="EMBL" id="CP111023">
    <property type="protein sequence ID" value="WAR22592.1"/>
    <property type="molecule type" value="Genomic_DNA"/>
</dbReference>
<dbReference type="Proteomes" id="UP001164746">
    <property type="component" value="Chromosome 12"/>
</dbReference>
<evidence type="ECO:0000313" key="1">
    <source>
        <dbReference type="EMBL" id="WAR22592.1"/>
    </source>
</evidence>
<accession>A0ABY7FM04</accession>